<name>A0A194AKE9_9BACT</name>
<proteinExistence type="predicted"/>
<dbReference type="Proteomes" id="UP000095200">
    <property type="component" value="Unassembled WGS sequence"/>
</dbReference>
<accession>A0A194AKE9</accession>
<dbReference type="STRING" id="1592317.DPF_2258"/>
<evidence type="ECO:0000313" key="2">
    <source>
        <dbReference type="Proteomes" id="UP000095200"/>
    </source>
</evidence>
<reference evidence="2" key="1">
    <citation type="submission" date="2016-06" db="EMBL/GenBank/DDBJ databases">
        <title>Draft genome sequence of Desulfoplanes formicivorans strain Pf12B.</title>
        <authorList>
            <person name="Watanabe M."/>
            <person name="Kojima H."/>
            <person name="Fukui M."/>
        </authorList>
    </citation>
    <scope>NUCLEOTIDE SEQUENCE [LARGE SCALE GENOMIC DNA]</scope>
    <source>
        <strain evidence="2">Pf12B</strain>
    </source>
</reference>
<keyword evidence="2" id="KW-1185">Reference proteome</keyword>
<dbReference type="EMBL" id="BDFE01000017">
    <property type="protein sequence ID" value="GAU09531.1"/>
    <property type="molecule type" value="Genomic_DNA"/>
</dbReference>
<comment type="caution">
    <text evidence="1">The sequence shown here is derived from an EMBL/GenBank/DDBJ whole genome shotgun (WGS) entry which is preliminary data.</text>
</comment>
<protein>
    <submittedName>
        <fullName evidence="1">Uncharacterized protein</fullName>
    </submittedName>
</protein>
<dbReference type="AlphaFoldDB" id="A0A194AKE9"/>
<evidence type="ECO:0000313" key="1">
    <source>
        <dbReference type="EMBL" id="GAU09531.1"/>
    </source>
</evidence>
<organism evidence="1 2">
    <name type="scientific">Desulfoplanes formicivorans</name>
    <dbReference type="NCBI Taxonomy" id="1592317"/>
    <lineage>
        <taxon>Bacteria</taxon>
        <taxon>Pseudomonadati</taxon>
        <taxon>Thermodesulfobacteriota</taxon>
        <taxon>Desulfovibrionia</taxon>
        <taxon>Desulfovibrionales</taxon>
        <taxon>Desulfoplanaceae</taxon>
        <taxon>Desulfoplanes</taxon>
    </lineage>
</organism>
<gene>
    <name evidence="1" type="ORF">DPF_2258</name>
</gene>
<sequence>MLNPGYHGSFACTVLERLESHFEGFVNRVERFQIEDLTASMIWSRYGRKMALAEVCTRFVPDPGDTHGACLFRYDKACILRCPVCPGRCSRYKLVSNDLERGEPFRQ</sequence>